<dbReference type="OrthoDB" id="422005at2759"/>
<feature type="region of interest" description="Disordered" evidence="12">
    <location>
        <begin position="190"/>
        <end position="224"/>
    </location>
</feature>
<feature type="compositionally biased region" description="Polar residues" evidence="12">
    <location>
        <begin position="214"/>
        <end position="224"/>
    </location>
</feature>
<keyword evidence="7" id="KW-0863">Zinc-finger</keyword>
<dbReference type="Proteomes" id="UP000192223">
    <property type="component" value="Unplaced"/>
</dbReference>
<dbReference type="SMART" id="SM00357">
    <property type="entry name" value="CSP"/>
    <property type="match status" value="1"/>
</dbReference>
<dbReference type="GO" id="GO:0005730">
    <property type="term" value="C:nucleolus"/>
    <property type="evidence" value="ECO:0007669"/>
    <property type="project" value="UniProtKB-SubCell"/>
</dbReference>
<protein>
    <submittedName>
        <fullName evidence="15">Protein lin-28 homolog</fullName>
    </submittedName>
</protein>
<dbReference type="Gene3D" id="4.10.60.10">
    <property type="entry name" value="Zinc finger, CCHC-type"/>
    <property type="match status" value="1"/>
</dbReference>
<dbReference type="PROSITE" id="PS51857">
    <property type="entry name" value="CSD_2"/>
    <property type="match status" value="1"/>
</dbReference>
<reference evidence="15" key="1">
    <citation type="submission" date="2025-08" db="UniProtKB">
        <authorList>
            <consortium name="RefSeq"/>
        </authorList>
    </citation>
    <scope>IDENTIFICATION</scope>
    <source>
        <tissue evidence="15">Entire body</tissue>
    </source>
</reference>
<dbReference type="PANTHER" id="PTHR46109">
    <property type="entry name" value="PROTEIN LIN-28"/>
    <property type="match status" value="1"/>
</dbReference>
<keyword evidence="10" id="KW-0943">RNA-mediated gene silencing</keyword>
<keyword evidence="11" id="KW-0539">Nucleus</keyword>
<evidence type="ECO:0000256" key="11">
    <source>
        <dbReference type="ARBA" id="ARBA00023242"/>
    </source>
</evidence>
<dbReference type="GO" id="GO:0003729">
    <property type="term" value="F:mRNA binding"/>
    <property type="evidence" value="ECO:0007669"/>
    <property type="project" value="TreeGrafter"/>
</dbReference>
<dbReference type="AlphaFoldDB" id="A0A7F5QWI7"/>
<evidence type="ECO:0000313" key="14">
    <source>
        <dbReference type="Proteomes" id="UP000192223"/>
    </source>
</evidence>
<dbReference type="InterPro" id="IPR011129">
    <property type="entry name" value="CSD"/>
</dbReference>
<dbReference type="InterPro" id="IPR036875">
    <property type="entry name" value="Znf_CCHC_sf"/>
</dbReference>
<evidence type="ECO:0000256" key="7">
    <source>
        <dbReference type="ARBA" id="ARBA00022771"/>
    </source>
</evidence>
<dbReference type="InterPro" id="IPR054081">
    <property type="entry name" value="Lin-28A-like_Znf-CCHC_2"/>
</dbReference>
<dbReference type="InterPro" id="IPR002059">
    <property type="entry name" value="CSP_DNA-bd"/>
</dbReference>
<organism evidence="14 15">
    <name type="scientific">Agrilus planipennis</name>
    <name type="common">Emerald ash borer</name>
    <name type="synonym">Agrilus marcopoli</name>
    <dbReference type="NCBI Taxonomy" id="224129"/>
    <lineage>
        <taxon>Eukaryota</taxon>
        <taxon>Metazoa</taxon>
        <taxon>Ecdysozoa</taxon>
        <taxon>Arthropoda</taxon>
        <taxon>Hexapoda</taxon>
        <taxon>Insecta</taxon>
        <taxon>Pterygota</taxon>
        <taxon>Neoptera</taxon>
        <taxon>Endopterygota</taxon>
        <taxon>Coleoptera</taxon>
        <taxon>Polyphaga</taxon>
        <taxon>Elateriformia</taxon>
        <taxon>Buprestoidea</taxon>
        <taxon>Buprestidae</taxon>
        <taxon>Agrilinae</taxon>
        <taxon>Agrilus</taxon>
    </lineage>
</organism>
<gene>
    <name evidence="15" type="primary">LOC108736891</name>
</gene>
<dbReference type="PRINTS" id="PR00050">
    <property type="entry name" value="COLDSHOCK"/>
</dbReference>
<evidence type="ECO:0000256" key="10">
    <source>
        <dbReference type="ARBA" id="ARBA00023158"/>
    </source>
</evidence>
<evidence type="ECO:0000256" key="5">
    <source>
        <dbReference type="ARBA" id="ARBA00022723"/>
    </source>
</evidence>
<dbReference type="InterPro" id="IPR012340">
    <property type="entry name" value="NA-bd_OB-fold"/>
</dbReference>
<evidence type="ECO:0000256" key="12">
    <source>
        <dbReference type="SAM" id="MobiDB-lite"/>
    </source>
</evidence>
<dbReference type="GO" id="GO:0031054">
    <property type="term" value="P:pre-miRNA processing"/>
    <property type="evidence" value="ECO:0007669"/>
    <property type="project" value="TreeGrafter"/>
</dbReference>
<evidence type="ECO:0000256" key="8">
    <source>
        <dbReference type="ARBA" id="ARBA00022833"/>
    </source>
</evidence>
<dbReference type="SMART" id="SM00343">
    <property type="entry name" value="ZnF_C2HC"/>
    <property type="match status" value="2"/>
</dbReference>
<evidence type="ECO:0000313" key="15">
    <source>
        <dbReference type="RefSeq" id="XP_025829491.1"/>
    </source>
</evidence>
<dbReference type="InterPro" id="IPR051373">
    <property type="entry name" value="Lin-28_RNA-binding"/>
</dbReference>
<feature type="domain" description="CSD" evidence="13">
    <location>
        <begin position="62"/>
        <end position="127"/>
    </location>
</feature>
<dbReference type="RefSeq" id="XP_025829491.1">
    <property type="nucleotide sequence ID" value="XM_025973706.1"/>
</dbReference>
<keyword evidence="9" id="KW-0694">RNA-binding</keyword>
<dbReference type="GeneID" id="108736891"/>
<dbReference type="InParanoid" id="A0A7F5QWI7"/>
<dbReference type="GO" id="GO:0008270">
    <property type="term" value="F:zinc ion binding"/>
    <property type="evidence" value="ECO:0007669"/>
    <property type="project" value="UniProtKB-KW"/>
</dbReference>
<dbReference type="InterPro" id="IPR001878">
    <property type="entry name" value="Znf_CCHC"/>
</dbReference>
<evidence type="ECO:0000256" key="9">
    <source>
        <dbReference type="ARBA" id="ARBA00022884"/>
    </source>
</evidence>
<evidence type="ECO:0000256" key="2">
    <source>
        <dbReference type="ARBA" id="ARBA00004604"/>
    </source>
</evidence>
<evidence type="ECO:0000256" key="4">
    <source>
        <dbReference type="ARBA" id="ARBA00022490"/>
    </source>
</evidence>
<name>A0A7F5QWI7_AGRPL</name>
<dbReference type="SUPFAM" id="SSF50249">
    <property type="entry name" value="Nucleic acid-binding proteins"/>
    <property type="match status" value="1"/>
</dbReference>
<keyword evidence="14" id="KW-1185">Reference proteome</keyword>
<keyword evidence="5" id="KW-0479">Metal-binding</keyword>
<dbReference type="CDD" id="cd04458">
    <property type="entry name" value="CSP_CDS"/>
    <property type="match status" value="1"/>
</dbReference>
<comment type="similarity">
    <text evidence="3">Belongs to the lin-28 family.</text>
</comment>
<dbReference type="KEGG" id="apln:108736891"/>
<dbReference type="PANTHER" id="PTHR46109:SF1">
    <property type="entry name" value="PROTEIN LIN-28 HOMOLOG"/>
    <property type="match status" value="1"/>
</dbReference>
<comment type="subcellular location">
    <subcellularLocation>
        <location evidence="1">Cytoplasm</location>
    </subcellularLocation>
    <subcellularLocation>
        <location evidence="2">Nucleus</location>
        <location evidence="2">Nucleolus</location>
    </subcellularLocation>
</comment>
<proteinExistence type="inferred from homology"/>
<keyword evidence="4" id="KW-0963">Cytoplasm</keyword>
<dbReference type="FunCoup" id="A0A7F5QWI7">
    <property type="interactions" value="18"/>
</dbReference>
<keyword evidence="8" id="KW-0862">Zinc</keyword>
<evidence type="ECO:0000256" key="1">
    <source>
        <dbReference type="ARBA" id="ARBA00004496"/>
    </source>
</evidence>
<dbReference type="CTD" id="38639"/>
<keyword evidence="6" id="KW-0677">Repeat</keyword>
<evidence type="ECO:0000259" key="13">
    <source>
        <dbReference type="PROSITE" id="PS51857"/>
    </source>
</evidence>
<sequence length="224" mass="24852">MTDFVRNCKRLCQCEIWKLSKEGRTYGAFLNYKGKLWRVVVGVASSEAGSASQGGSDSGFGVRRGKCKWFNVAKGWGFITPDDGGQDVFVHQSVIQMQGFRSLGDDEEVDFECKVSDKGLEATRVTGVNGSECRGSHRRPVSKKRFRKIRCYNCGEFANHIAAKCSLGPQPKRCHNCKSEDHLVADCPFRTERQRTESTASGSTLEQRRDEGKTSPTSQPPSAI</sequence>
<dbReference type="SUPFAM" id="SSF57756">
    <property type="entry name" value="Retrovirus zinc finger-like domains"/>
    <property type="match status" value="1"/>
</dbReference>
<evidence type="ECO:0000256" key="6">
    <source>
        <dbReference type="ARBA" id="ARBA00022737"/>
    </source>
</evidence>
<evidence type="ECO:0000256" key="3">
    <source>
        <dbReference type="ARBA" id="ARBA00008840"/>
    </source>
</evidence>
<dbReference type="Pfam" id="PF00313">
    <property type="entry name" value="CSD"/>
    <property type="match status" value="1"/>
</dbReference>
<dbReference type="GO" id="GO:0005737">
    <property type="term" value="C:cytoplasm"/>
    <property type="evidence" value="ECO:0007669"/>
    <property type="project" value="UniProtKB-SubCell"/>
</dbReference>
<accession>A0A7F5QWI7</accession>
<dbReference type="Pfam" id="PF21890">
    <property type="entry name" value="Lin-28A-like_zf-CCHC_2"/>
    <property type="match status" value="1"/>
</dbReference>
<dbReference type="Gene3D" id="2.40.50.140">
    <property type="entry name" value="Nucleic acid-binding proteins"/>
    <property type="match status" value="1"/>
</dbReference>